<dbReference type="SUPFAM" id="SSF55874">
    <property type="entry name" value="ATPase domain of HSP90 chaperone/DNA topoisomerase II/histidine kinase"/>
    <property type="match status" value="1"/>
</dbReference>
<keyword evidence="3" id="KW-1185">Reference proteome</keyword>
<dbReference type="InterPro" id="IPR036890">
    <property type="entry name" value="HATPase_C_sf"/>
</dbReference>
<sequence>MPEELNVPIRSEADLVTARLRGRELAAALHFSSSELTLIATAISEVTRNILSYAGSGELDLRHVRRGQLEGVAIIARDRGPGIADLFAAMQDGFSTSGGLGLGLPGSKRLMDEFDVASEVGKGTTVTMTKWKM</sequence>
<dbReference type="Pfam" id="PF13581">
    <property type="entry name" value="HATPase_c_2"/>
    <property type="match status" value="1"/>
</dbReference>
<dbReference type="EMBL" id="JAKLTN010000001">
    <property type="protein sequence ID" value="MCG2576071.1"/>
    <property type="molecule type" value="Genomic_DNA"/>
</dbReference>
<accession>A0ABS9JYU0</accession>
<comment type="caution">
    <text evidence="2">The sequence shown here is derived from an EMBL/GenBank/DDBJ whole genome shotgun (WGS) entry which is preliminary data.</text>
</comment>
<dbReference type="Gene3D" id="3.30.565.10">
    <property type="entry name" value="Histidine kinase-like ATPase, C-terminal domain"/>
    <property type="match status" value="1"/>
</dbReference>
<reference evidence="2" key="1">
    <citation type="submission" date="2022-01" db="EMBL/GenBank/DDBJ databases">
        <authorList>
            <person name="Jo J.-H."/>
            <person name="Im W.-T."/>
        </authorList>
    </citation>
    <scope>NUCLEOTIDE SEQUENCE</scope>
    <source>
        <strain evidence="2">XY25</strain>
    </source>
</reference>
<evidence type="ECO:0000259" key="1">
    <source>
        <dbReference type="Pfam" id="PF13581"/>
    </source>
</evidence>
<feature type="domain" description="Histidine kinase/HSP90-like ATPase" evidence="1">
    <location>
        <begin position="13"/>
        <end position="130"/>
    </location>
</feature>
<dbReference type="RefSeq" id="WP_275707623.1">
    <property type="nucleotide sequence ID" value="NZ_JAKLTN010000001.1"/>
</dbReference>
<evidence type="ECO:0000313" key="3">
    <source>
        <dbReference type="Proteomes" id="UP001165384"/>
    </source>
</evidence>
<dbReference type="Proteomes" id="UP001165384">
    <property type="component" value="Unassembled WGS sequence"/>
</dbReference>
<evidence type="ECO:0000313" key="2">
    <source>
        <dbReference type="EMBL" id="MCG2576071.1"/>
    </source>
</evidence>
<dbReference type="CDD" id="cd16934">
    <property type="entry name" value="HATPase_RsbT-like"/>
    <property type="match status" value="1"/>
</dbReference>
<protein>
    <submittedName>
        <fullName evidence="2">Anti-sigma regulatory factor</fullName>
    </submittedName>
</protein>
<dbReference type="InterPro" id="IPR003594">
    <property type="entry name" value="HATPase_dom"/>
</dbReference>
<name>A0ABS9JYU0_9RHOO</name>
<proteinExistence type="predicted"/>
<gene>
    <name evidence="2" type="ORF">LZ012_03570</name>
</gene>
<organism evidence="2 3">
    <name type="scientific">Dechloromonas hankyongensis</name>
    <dbReference type="NCBI Taxonomy" id="2908002"/>
    <lineage>
        <taxon>Bacteria</taxon>
        <taxon>Pseudomonadati</taxon>
        <taxon>Pseudomonadota</taxon>
        <taxon>Betaproteobacteria</taxon>
        <taxon>Rhodocyclales</taxon>
        <taxon>Azonexaceae</taxon>
        <taxon>Dechloromonas</taxon>
    </lineage>
</organism>